<keyword evidence="1" id="KW-0732">Signal</keyword>
<feature type="chain" id="PRO_5026361595" evidence="1">
    <location>
        <begin position="22"/>
        <end position="170"/>
    </location>
</feature>
<dbReference type="EMBL" id="CP050063">
    <property type="protein sequence ID" value="QIP13260.1"/>
    <property type="molecule type" value="Genomic_DNA"/>
</dbReference>
<name>A0A6G9ALG8_9BACT</name>
<dbReference type="Proteomes" id="UP000501802">
    <property type="component" value="Chromosome"/>
</dbReference>
<gene>
    <name evidence="2" type="ORF">G8759_11790</name>
</gene>
<sequence length="170" mass="18828">MNAKQLLLTLTCLLATLTINAQDDPAKRPSPPAQAKATVGGKTITINYSQPSVKGRELWGKLVPYGQVWRTGANETTSIDFSDNVTLEGKPLAKGRYALFTIPNEKEWTIIINKTIKWGAFTYKQDEDILRVNVPVKQSKEFAEKMAFTISPKGVVSLVWGNAKVDFTVK</sequence>
<evidence type="ECO:0000256" key="1">
    <source>
        <dbReference type="SAM" id="SignalP"/>
    </source>
</evidence>
<evidence type="ECO:0000313" key="3">
    <source>
        <dbReference type="Proteomes" id="UP000501802"/>
    </source>
</evidence>
<dbReference type="KEGG" id="spib:G8759_11790"/>
<protein>
    <submittedName>
        <fullName evidence="2">DUF2911 domain-containing protein</fullName>
    </submittedName>
</protein>
<keyword evidence="3" id="KW-1185">Reference proteome</keyword>
<proteinExistence type="predicted"/>
<accession>A0A6G9ALG8</accession>
<evidence type="ECO:0000313" key="2">
    <source>
        <dbReference type="EMBL" id="QIP13260.1"/>
    </source>
</evidence>
<dbReference type="RefSeq" id="WP_167208151.1">
    <property type="nucleotide sequence ID" value="NZ_CP050063.1"/>
</dbReference>
<dbReference type="Pfam" id="PF11138">
    <property type="entry name" value="DUF2911"/>
    <property type="match status" value="1"/>
</dbReference>
<dbReference type="InterPro" id="IPR021314">
    <property type="entry name" value="DUF2911"/>
</dbReference>
<reference evidence="2 3" key="1">
    <citation type="submission" date="2020-03" db="EMBL/GenBank/DDBJ databases">
        <authorList>
            <person name="Kim M.K."/>
        </authorList>
    </citation>
    <scope>NUCLEOTIDE SEQUENCE [LARGE SCALE GENOMIC DNA]</scope>
    <source>
        <strain evidence="2 3">BT328</strain>
    </source>
</reference>
<dbReference type="AlphaFoldDB" id="A0A6G9ALG8"/>
<organism evidence="2 3">
    <name type="scientific">Spirosoma aureum</name>
    <dbReference type="NCBI Taxonomy" id="2692134"/>
    <lineage>
        <taxon>Bacteria</taxon>
        <taxon>Pseudomonadati</taxon>
        <taxon>Bacteroidota</taxon>
        <taxon>Cytophagia</taxon>
        <taxon>Cytophagales</taxon>
        <taxon>Cytophagaceae</taxon>
        <taxon>Spirosoma</taxon>
    </lineage>
</organism>
<feature type="signal peptide" evidence="1">
    <location>
        <begin position="1"/>
        <end position="21"/>
    </location>
</feature>